<feature type="compositionally biased region" description="Basic residues" evidence="3">
    <location>
        <begin position="89"/>
        <end position="99"/>
    </location>
</feature>
<dbReference type="RefSeq" id="XP_010263602.1">
    <property type="nucleotide sequence ID" value="XM_010265300.1"/>
</dbReference>
<dbReference type="eggNOG" id="KOG0496">
    <property type="taxonomic scope" value="Eukaryota"/>
</dbReference>
<accession>A0A1U8AMF8</accession>
<dbReference type="SUPFAM" id="SSF51445">
    <property type="entry name" value="(Trans)glycosidases"/>
    <property type="match status" value="1"/>
</dbReference>
<dbReference type="STRING" id="4432.A0A1U8AMF8"/>
<keyword evidence="5" id="KW-1185">Reference proteome</keyword>
<proteinExistence type="predicted"/>
<feature type="region of interest" description="Disordered" evidence="3">
    <location>
        <begin position="76"/>
        <end position="105"/>
    </location>
</feature>
<evidence type="ECO:0000313" key="5">
    <source>
        <dbReference type="Proteomes" id="UP000189703"/>
    </source>
</evidence>
<evidence type="ECO:0000256" key="3">
    <source>
        <dbReference type="SAM" id="MobiDB-lite"/>
    </source>
</evidence>
<dbReference type="InParanoid" id="A0A1U8AMF8"/>
<gene>
    <name evidence="6" type="primary">LOC104601820</name>
</gene>
<dbReference type="EC" id="3.2.1.23" evidence="2"/>
<evidence type="ECO:0000256" key="1">
    <source>
        <dbReference type="ARBA" id="ARBA00001412"/>
    </source>
</evidence>
<dbReference type="Pfam" id="PF01301">
    <property type="entry name" value="Glyco_hydro_35"/>
    <property type="match status" value="1"/>
</dbReference>
<name>A0A1U8AMF8_NELNU</name>
<dbReference type="InterPro" id="IPR031330">
    <property type="entry name" value="Gly_Hdrlase_35_cat"/>
</dbReference>
<dbReference type="KEGG" id="nnu:104601820"/>
<dbReference type="Proteomes" id="UP000189703">
    <property type="component" value="Unplaced"/>
</dbReference>
<organism evidence="5 6">
    <name type="scientific">Nelumbo nucifera</name>
    <name type="common">Sacred lotus</name>
    <dbReference type="NCBI Taxonomy" id="4432"/>
    <lineage>
        <taxon>Eukaryota</taxon>
        <taxon>Viridiplantae</taxon>
        <taxon>Streptophyta</taxon>
        <taxon>Embryophyta</taxon>
        <taxon>Tracheophyta</taxon>
        <taxon>Spermatophyta</taxon>
        <taxon>Magnoliopsida</taxon>
        <taxon>Proteales</taxon>
        <taxon>Nelumbonaceae</taxon>
        <taxon>Nelumbo</taxon>
    </lineage>
</organism>
<evidence type="ECO:0000313" key="6">
    <source>
        <dbReference type="RefSeq" id="XP_010263602.1"/>
    </source>
</evidence>
<dbReference type="OrthoDB" id="1657402at2759"/>
<sequence>MWPELVKTAKEGGADAIETYVFWNGHELSPGNQSGTLGMPAAVLEFRIYSTFRRMQRVSKGGEKAEETPYLRPKQLLNNHRWPPDREMVKKKREGRRVKLGQAKL</sequence>
<evidence type="ECO:0000259" key="4">
    <source>
        <dbReference type="Pfam" id="PF01301"/>
    </source>
</evidence>
<dbReference type="Gene3D" id="3.20.20.80">
    <property type="entry name" value="Glycosidases"/>
    <property type="match status" value="1"/>
</dbReference>
<protein>
    <recommendedName>
        <fullName evidence="2">beta-galactosidase</fullName>
        <ecNumber evidence="2">3.2.1.23</ecNumber>
    </recommendedName>
</protein>
<dbReference type="GO" id="GO:0004565">
    <property type="term" value="F:beta-galactosidase activity"/>
    <property type="evidence" value="ECO:0007669"/>
    <property type="project" value="UniProtKB-EC"/>
</dbReference>
<dbReference type="InterPro" id="IPR017853">
    <property type="entry name" value="GH"/>
</dbReference>
<dbReference type="GeneID" id="104601820"/>
<reference evidence="6" key="1">
    <citation type="submission" date="2025-08" db="UniProtKB">
        <authorList>
            <consortium name="RefSeq"/>
        </authorList>
    </citation>
    <scope>IDENTIFICATION</scope>
</reference>
<dbReference type="AlphaFoldDB" id="A0A1U8AMF8"/>
<comment type="catalytic activity">
    <reaction evidence="1">
        <text>Hydrolysis of terminal non-reducing beta-D-galactose residues in beta-D-galactosides.</text>
        <dbReference type="EC" id="3.2.1.23"/>
    </reaction>
</comment>
<feature type="domain" description="Glycoside hydrolase 35 catalytic" evidence="4">
    <location>
        <begin position="1"/>
        <end position="32"/>
    </location>
</feature>
<evidence type="ECO:0000256" key="2">
    <source>
        <dbReference type="ARBA" id="ARBA00012756"/>
    </source>
</evidence>